<comment type="subcellular location">
    <subcellularLocation>
        <location evidence="10">Cell membrane</location>
        <topology evidence="10">Multi-pass membrane protein</topology>
    </subcellularLocation>
    <subcellularLocation>
        <location evidence="1">Membrane</location>
        <topology evidence="1">Multi-pass membrane protein</topology>
    </subcellularLocation>
</comment>
<keyword evidence="4 10" id="KW-0812">Transmembrane</keyword>
<dbReference type="OrthoDB" id="9809248at2"/>
<evidence type="ECO:0000256" key="3">
    <source>
        <dbReference type="ARBA" id="ARBA00022448"/>
    </source>
</evidence>
<evidence type="ECO:0000256" key="5">
    <source>
        <dbReference type="ARBA" id="ARBA00022927"/>
    </source>
</evidence>
<gene>
    <name evidence="10 12" type="primary">secY</name>
    <name evidence="12" type="ORF">FEAC_04750</name>
</gene>
<dbReference type="NCBIfam" id="TIGR00967">
    <property type="entry name" value="3a0501s007"/>
    <property type="match status" value="1"/>
</dbReference>
<evidence type="ECO:0000256" key="1">
    <source>
        <dbReference type="ARBA" id="ARBA00004141"/>
    </source>
</evidence>
<dbReference type="Gene3D" id="1.10.3370.10">
    <property type="entry name" value="SecY subunit domain"/>
    <property type="match status" value="1"/>
</dbReference>
<keyword evidence="13" id="KW-1185">Reference proteome</keyword>
<evidence type="ECO:0000256" key="10">
    <source>
        <dbReference type="HAMAP-Rule" id="MF_01465"/>
    </source>
</evidence>
<dbReference type="STRING" id="1121877.FEAC_04750"/>
<dbReference type="PRINTS" id="PR00303">
    <property type="entry name" value="SECYTRNLCASE"/>
</dbReference>
<evidence type="ECO:0000256" key="11">
    <source>
        <dbReference type="RuleBase" id="RU004349"/>
    </source>
</evidence>
<feature type="transmembrane region" description="Helical" evidence="10">
    <location>
        <begin position="312"/>
        <end position="333"/>
    </location>
</feature>
<dbReference type="SUPFAM" id="SSF103491">
    <property type="entry name" value="Preprotein translocase SecY subunit"/>
    <property type="match status" value="1"/>
</dbReference>
<evidence type="ECO:0000313" key="12">
    <source>
        <dbReference type="EMBL" id="KJE77727.1"/>
    </source>
</evidence>
<reference evidence="12 13" key="1">
    <citation type="submission" date="2015-01" db="EMBL/GenBank/DDBJ databases">
        <title>Draft genome of the acidophilic iron oxidizer Ferrimicrobium acidiphilum strain T23.</title>
        <authorList>
            <person name="Poehlein A."/>
            <person name="Eisen S."/>
            <person name="Schloemann M."/>
            <person name="Johnson B.D."/>
            <person name="Daniel R."/>
            <person name="Muehling M."/>
        </authorList>
    </citation>
    <scope>NUCLEOTIDE SEQUENCE [LARGE SCALE GENOMIC DNA]</scope>
    <source>
        <strain evidence="12 13">T23</strain>
    </source>
</reference>
<feature type="transmembrane region" description="Helical" evidence="10">
    <location>
        <begin position="216"/>
        <end position="235"/>
    </location>
</feature>
<dbReference type="InterPro" id="IPR002208">
    <property type="entry name" value="SecY/SEC61-alpha"/>
</dbReference>
<evidence type="ECO:0000256" key="4">
    <source>
        <dbReference type="ARBA" id="ARBA00022692"/>
    </source>
</evidence>
<feature type="transmembrane region" description="Helical" evidence="10">
    <location>
        <begin position="159"/>
        <end position="178"/>
    </location>
</feature>
<evidence type="ECO:0000256" key="8">
    <source>
        <dbReference type="ARBA" id="ARBA00023136"/>
    </source>
</evidence>
<dbReference type="HAMAP" id="MF_01465">
    <property type="entry name" value="SecY"/>
    <property type="match status" value="1"/>
</dbReference>
<keyword evidence="6 10" id="KW-1133">Transmembrane helix</keyword>
<evidence type="ECO:0000313" key="13">
    <source>
        <dbReference type="Proteomes" id="UP000032336"/>
    </source>
</evidence>
<dbReference type="GeneID" id="78371797"/>
<keyword evidence="5 10" id="KW-0653">Protein transport</keyword>
<comment type="function">
    <text evidence="10">The central subunit of the protein translocation channel SecYEG. Consists of two halves formed by TMs 1-5 and 6-10. These two domains form a lateral gate at the front which open onto the bilayer between TMs 2 and 7, and are clamped together by SecE at the back. The channel is closed by both a pore ring composed of hydrophobic SecY resides and a short helix (helix 2A) on the extracellular side of the membrane which forms a plug. The plug probably moves laterally to allow the channel to open. The ring and the pore may move independently.</text>
</comment>
<feature type="transmembrane region" description="Helical" evidence="10">
    <location>
        <begin position="369"/>
        <end position="390"/>
    </location>
</feature>
<dbReference type="Proteomes" id="UP000032336">
    <property type="component" value="Unassembled WGS sequence"/>
</dbReference>
<feature type="transmembrane region" description="Helical" evidence="10">
    <location>
        <begin position="18"/>
        <end position="36"/>
    </location>
</feature>
<protein>
    <recommendedName>
        <fullName evidence="9 10">Protein translocase subunit SecY</fullName>
    </recommendedName>
</protein>
<dbReference type="AlphaFoldDB" id="A0A0D8FYR4"/>
<sequence length="431" mass="47133">MLQNFVNIFRVKDLRNKVLFTLLIVGIYQLGSNIPVPGVSYSAIHQLVTQSQGAGVFGFLDLFSGGALSRAALFGLGIMPYITSSIIIQLLTGVIPKLSEWRDQGSAGERKITQTTRYLTIGLALLQATGLAFVFHSGLGILLANQKSLDLIPNFTVPRVLFIVLTLTAGTALVMWMAESITERGVGQGMSILIFANVVSIIPSGGRLIFDQAGAAKFSVIVVVVLLLLVAIVFVEQGQRRIPVVFARRVVGRRMYEGGNSYIPLKVNQAGVIPIIFASSILYFPVLLSNIIPVNSFRTFVNNHLLNATSGFYIITYGLLIIVFTFFYVTVAFDPYQQAEIIRKQNGYIPGVRPGQATQQYLSRILNRITLPGALFLAAIAVIPSILLSAWHITSFPYAGTTILISVIVALETVKQINSQLTMRNYKGFLK</sequence>
<comment type="similarity">
    <text evidence="2 10 11">Belongs to the SecY/SEC61-alpha family.</text>
</comment>
<keyword evidence="7 10" id="KW-0811">Translocation</keyword>
<feature type="transmembrane region" description="Helical" evidence="10">
    <location>
        <begin position="71"/>
        <end position="95"/>
    </location>
</feature>
<dbReference type="InterPro" id="IPR023201">
    <property type="entry name" value="SecY_dom_sf"/>
</dbReference>
<feature type="transmembrane region" description="Helical" evidence="10">
    <location>
        <begin position="116"/>
        <end position="139"/>
    </location>
</feature>
<comment type="subunit">
    <text evidence="10">Component of the Sec protein translocase complex. Heterotrimer consisting of SecY, SecE and SecG subunits. The heterotrimers can form oligomers, although 1 heterotrimer is thought to be able to translocate proteins. Interacts with the ribosome. Interacts with SecDF, and other proteins may be involved. Interacts with SecA.</text>
</comment>
<dbReference type="PANTHER" id="PTHR10906">
    <property type="entry name" value="SECY/SEC61-ALPHA FAMILY MEMBER"/>
    <property type="match status" value="1"/>
</dbReference>
<feature type="transmembrane region" description="Helical" evidence="10">
    <location>
        <begin position="271"/>
        <end position="292"/>
    </location>
</feature>
<evidence type="ECO:0000256" key="7">
    <source>
        <dbReference type="ARBA" id="ARBA00023010"/>
    </source>
</evidence>
<dbReference type="RefSeq" id="WP_035389052.1">
    <property type="nucleotide sequence ID" value="NZ_JQKF01000009.1"/>
</dbReference>
<feature type="transmembrane region" description="Helical" evidence="10">
    <location>
        <begin position="190"/>
        <end position="210"/>
    </location>
</feature>
<dbReference type="PIRSF" id="PIRSF004557">
    <property type="entry name" value="SecY"/>
    <property type="match status" value="1"/>
</dbReference>
<keyword evidence="8 10" id="KW-0472">Membrane</keyword>
<dbReference type="GO" id="GO:0005886">
    <property type="term" value="C:plasma membrane"/>
    <property type="evidence" value="ECO:0007669"/>
    <property type="project" value="UniProtKB-SubCell"/>
</dbReference>
<dbReference type="FunFam" id="1.10.3370.10:FF:000001">
    <property type="entry name" value="Preprotein translocase subunit SecY"/>
    <property type="match status" value="1"/>
</dbReference>
<dbReference type="InterPro" id="IPR026593">
    <property type="entry name" value="SecY"/>
</dbReference>
<keyword evidence="3 10" id="KW-0813">Transport</keyword>
<dbReference type="Pfam" id="PF00344">
    <property type="entry name" value="SecY"/>
    <property type="match status" value="1"/>
</dbReference>
<comment type="caution">
    <text evidence="12">The sequence shown here is derived from an EMBL/GenBank/DDBJ whole genome shotgun (WGS) entry which is preliminary data.</text>
</comment>
<dbReference type="GO" id="GO:0065002">
    <property type="term" value="P:intracellular protein transmembrane transport"/>
    <property type="evidence" value="ECO:0007669"/>
    <property type="project" value="UniProtKB-UniRule"/>
</dbReference>
<name>A0A0D8FYR4_9ACTN</name>
<proteinExistence type="inferred from homology"/>
<dbReference type="PATRIC" id="fig|1121877.4.peg.508"/>
<dbReference type="GO" id="GO:0006605">
    <property type="term" value="P:protein targeting"/>
    <property type="evidence" value="ECO:0007669"/>
    <property type="project" value="UniProtKB-UniRule"/>
</dbReference>
<dbReference type="EMBL" id="JXUW01000003">
    <property type="protein sequence ID" value="KJE77727.1"/>
    <property type="molecule type" value="Genomic_DNA"/>
</dbReference>
<dbReference type="GO" id="GO:0043952">
    <property type="term" value="P:protein transport by the Sec complex"/>
    <property type="evidence" value="ECO:0007669"/>
    <property type="project" value="UniProtKB-UniRule"/>
</dbReference>
<evidence type="ECO:0000256" key="9">
    <source>
        <dbReference type="ARBA" id="ARBA00039733"/>
    </source>
</evidence>
<feature type="transmembrane region" description="Helical" evidence="10">
    <location>
        <begin position="396"/>
        <end position="414"/>
    </location>
</feature>
<evidence type="ECO:0000256" key="6">
    <source>
        <dbReference type="ARBA" id="ARBA00022989"/>
    </source>
</evidence>
<keyword evidence="10" id="KW-1003">Cell membrane</keyword>
<dbReference type="eggNOG" id="COG0201">
    <property type="taxonomic scope" value="Bacteria"/>
</dbReference>
<evidence type="ECO:0000256" key="2">
    <source>
        <dbReference type="ARBA" id="ARBA00005751"/>
    </source>
</evidence>
<accession>A0A0D8FYR4</accession>
<organism evidence="12 13">
    <name type="scientific">Ferrimicrobium acidiphilum DSM 19497</name>
    <dbReference type="NCBI Taxonomy" id="1121877"/>
    <lineage>
        <taxon>Bacteria</taxon>
        <taxon>Bacillati</taxon>
        <taxon>Actinomycetota</taxon>
        <taxon>Acidimicrobiia</taxon>
        <taxon>Acidimicrobiales</taxon>
        <taxon>Acidimicrobiaceae</taxon>
        <taxon>Ferrimicrobium</taxon>
    </lineage>
</organism>